<evidence type="ECO:0000313" key="2">
    <source>
        <dbReference type="Proteomes" id="UP000475385"/>
    </source>
</evidence>
<organism evidence="1 2">
    <name type="scientific">Falsiroseomonas algicola</name>
    <dbReference type="NCBI Taxonomy" id="2716930"/>
    <lineage>
        <taxon>Bacteria</taxon>
        <taxon>Pseudomonadati</taxon>
        <taxon>Pseudomonadota</taxon>
        <taxon>Alphaproteobacteria</taxon>
        <taxon>Acetobacterales</taxon>
        <taxon>Roseomonadaceae</taxon>
        <taxon>Falsiroseomonas</taxon>
    </lineage>
</organism>
<accession>A0A6M1LV21</accession>
<dbReference type="Pfam" id="PF07751">
    <property type="entry name" value="Abi_2"/>
    <property type="match status" value="1"/>
</dbReference>
<keyword evidence="2" id="KW-1185">Reference proteome</keyword>
<dbReference type="Proteomes" id="UP000475385">
    <property type="component" value="Unassembled WGS sequence"/>
</dbReference>
<dbReference type="EMBL" id="JAAIKB010000030">
    <property type="protein sequence ID" value="NGM24301.1"/>
    <property type="molecule type" value="Genomic_DNA"/>
</dbReference>
<sequence length="304" mass="34976">MTISDQTKTSTCLERIGYYRLSGYWYPFREIEIETDPTTGQINQKVLDTFKPGTEFRLVYELYVFDKKLRMIMLDAIERVEIGMRVDVALLLGSRNPLAHRDPNQLHRRFVQYDHVDWLRKLDEATAAAREEFVKSFNAKYSSPLPIWMAVELWDFGMLSRFVGGMLDVDSSKLAQAYGLPKRDQLKSWLRSINTVRNICAHHGRLWNRSLAAPGLPHYGAVPLLDHLIQKPAQPTPEPLANSLSPTRIYAVAAAMQFLLRKINPSTSWARRLKEHMKTFPSAPSIGIEHAGFPPNWESLPLWR</sequence>
<dbReference type="AlphaFoldDB" id="A0A6M1LV21"/>
<dbReference type="RefSeq" id="WP_164698212.1">
    <property type="nucleotide sequence ID" value="NZ_JAAIKB010000030.1"/>
</dbReference>
<name>A0A6M1LV21_9PROT</name>
<dbReference type="PIRSF" id="PIRSF034934">
    <property type="entry name" value="AbiF_AbiD"/>
    <property type="match status" value="1"/>
</dbReference>
<protein>
    <submittedName>
        <fullName evidence="1">Abi family protein</fullName>
    </submittedName>
</protein>
<reference evidence="1 2" key="1">
    <citation type="submission" date="2020-03" db="EMBL/GenBank/DDBJ databases">
        <title>Roseomonas stagni sp. nov., isolated from pond water in Japan.</title>
        <authorList>
            <person name="Furuhata K."/>
            <person name="Miyamoto H."/>
            <person name="Goto K."/>
        </authorList>
    </citation>
    <scope>NUCLEOTIDE SEQUENCE [LARGE SCALE GENOMIC DNA]</scope>
    <source>
        <strain evidence="1 2">PeD5</strain>
    </source>
</reference>
<dbReference type="InterPro" id="IPR011664">
    <property type="entry name" value="Abi_system_AbiD/AbiF-like"/>
</dbReference>
<comment type="caution">
    <text evidence="1">The sequence shown here is derived from an EMBL/GenBank/DDBJ whole genome shotgun (WGS) entry which is preliminary data.</text>
</comment>
<dbReference type="InterPro" id="IPR017034">
    <property type="entry name" value="Abi_system_AbiD/AbiF"/>
</dbReference>
<evidence type="ECO:0000313" key="1">
    <source>
        <dbReference type="EMBL" id="NGM24301.1"/>
    </source>
</evidence>
<gene>
    <name evidence="1" type="ORF">G3576_30205</name>
</gene>
<proteinExistence type="predicted"/>